<feature type="transmembrane region" description="Helical" evidence="1">
    <location>
        <begin position="24"/>
        <end position="57"/>
    </location>
</feature>
<dbReference type="EMBL" id="JYIW01000018">
    <property type="protein sequence ID" value="KJL30557.1"/>
    <property type="molecule type" value="Genomic_DNA"/>
</dbReference>
<evidence type="ECO:0000313" key="2">
    <source>
        <dbReference type="EMBL" id="KJL30557.1"/>
    </source>
</evidence>
<dbReference type="RefSeq" id="WP_156153095.1">
    <property type="nucleotide sequence ID" value="NZ_JYIW01000018.1"/>
</dbReference>
<gene>
    <name evidence="2" type="ORF">RS83_00626</name>
</gene>
<accession>A0A0F0LBH8</accession>
<dbReference type="AlphaFoldDB" id="A0A0F0LBH8"/>
<proteinExistence type="predicted"/>
<sequence>MFGRILGAVDTAAKFVERSVVLVLYAGLLAGLIALWVDSALGAVTVGPWAVFGILWLT</sequence>
<organism evidence="2 3">
    <name type="scientific">Microbacterium oxydans</name>
    <dbReference type="NCBI Taxonomy" id="82380"/>
    <lineage>
        <taxon>Bacteria</taxon>
        <taxon>Bacillati</taxon>
        <taxon>Actinomycetota</taxon>
        <taxon>Actinomycetes</taxon>
        <taxon>Micrococcales</taxon>
        <taxon>Microbacteriaceae</taxon>
        <taxon>Microbacterium</taxon>
    </lineage>
</organism>
<name>A0A0F0LBH8_9MICO</name>
<evidence type="ECO:0000256" key="1">
    <source>
        <dbReference type="SAM" id="Phobius"/>
    </source>
</evidence>
<keyword evidence="1" id="KW-1133">Transmembrane helix</keyword>
<evidence type="ECO:0000313" key="3">
    <source>
        <dbReference type="Proteomes" id="UP000033640"/>
    </source>
</evidence>
<dbReference type="Proteomes" id="UP000033640">
    <property type="component" value="Unassembled WGS sequence"/>
</dbReference>
<protein>
    <submittedName>
        <fullName evidence="2">Uncharacterized protein</fullName>
    </submittedName>
</protein>
<reference evidence="2 3" key="1">
    <citation type="submission" date="2015-02" db="EMBL/GenBank/DDBJ databases">
        <title>Draft genome sequences of ten Microbacterium spp. with emphasis on heavy metal contaminated environments.</title>
        <authorList>
            <person name="Corretto E."/>
        </authorList>
    </citation>
    <scope>NUCLEOTIDE SEQUENCE [LARGE SCALE GENOMIC DNA]</scope>
    <source>
        <strain evidence="2 3">BEL4b</strain>
    </source>
</reference>
<dbReference type="PATRIC" id="fig|82380.11.peg.645"/>
<keyword evidence="1" id="KW-0472">Membrane</keyword>
<keyword evidence="1" id="KW-0812">Transmembrane</keyword>
<comment type="caution">
    <text evidence="2">The sequence shown here is derived from an EMBL/GenBank/DDBJ whole genome shotgun (WGS) entry which is preliminary data.</text>
</comment>